<dbReference type="AlphaFoldDB" id="A0A9P0LXH6"/>
<evidence type="ECO:0000256" key="1">
    <source>
        <dbReference type="SAM" id="MobiDB-lite"/>
    </source>
</evidence>
<keyword evidence="3" id="KW-1185">Reference proteome</keyword>
<protein>
    <submittedName>
        <fullName evidence="2">Uncharacterized protein</fullName>
    </submittedName>
</protein>
<proteinExistence type="predicted"/>
<reference evidence="2" key="1">
    <citation type="submission" date="2022-03" db="EMBL/GenBank/DDBJ databases">
        <authorList>
            <person name="Sayadi A."/>
        </authorList>
    </citation>
    <scope>NUCLEOTIDE SEQUENCE</scope>
</reference>
<organism evidence="2 3">
    <name type="scientific">Acanthoscelides obtectus</name>
    <name type="common">Bean weevil</name>
    <name type="synonym">Bruchus obtectus</name>
    <dbReference type="NCBI Taxonomy" id="200917"/>
    <lineage>
        <taxon>Eukaryota</taxon>
        <taxon>Metazoa</taxon>
        <taxon>Ecdysozoa</taxon>
        <taxon>Arthropoda</taxon>
        <taxon>Hexapoda</taxon>
        <taxon>Insecta</taxon>
        <taxon>Pterygota</taxon>
        <taxon>Neoptera</taxon>
        <taxon>Endopterygota</taxon>
        <taxon>Coleoptera</taxon>
        <taxon>Polyphaga</taxon>
        <taxon>Cucujiformia</taxon>
        <taxon>Chrysomeloidea</taxon>
        <taxon>Chrysomelidae</taxon>
        <taxon>Bruchinae</taxon>
        <taxon>Bruchini</taxon>
        <taxon>Acanthoscelides</taxon>
    </lineage>
</organism>
<dbReference type="Proteomes" id="UP001152888">
    <property type="component" value="Unassembled WGS sequence"/>
</dbReference>
<gene>
    <name evidence="2" type="ORF">ACAOBT_LOCUS27249</name>
</gene>
<evidence type="ECO:0000313" key="2">
    <source>
        <dbReference type="EMBL" id="CAH2003186.1"/>
    </source>
</evidence>
<feature type="compositionally biased region" description="Polar residues" evidence="1">
    <location>
        <begin position="1"/>
        <end position="22"/>
    </location>
</feature>
<name>A0A9P0LXH6_ACAOB</name>
<evidence type="ECO:0000313" key="3">
    <source>
        <dbReference type="Proteomes" id="UP001152888"/>
    </source>
</evidence>
<accession>A0A9P0LXH6</accession>
<dbReference type="EMBL" id="CAKOFQ010007531">
    <property type="protein sequence ID" value="CAH2003186.1"/>
    <property type="molecule type" value="Genomic_DNA"/>
</dbReference>
<feature type="region of interest" description="Disordered" evidence="1">
    <location>
        <begin position="1"/>
        <end position="30"/>
    </location>
</feature>
<comment type="caution">
    <text evidence="2">The sequence shown here is derived from an EMBL/GenBank/DDBJ whole genome shotgun (WGS) entry which is preliminary data.</text>
</comment>
<sequence length="100" mass="11795">MSSQKNVLNSTNKRFQNIQNTKPSKRIRPTTISKRHYDATEGSKFCNNCKHFFCFCRESVERERERECSSEIQGGLVNIYTLKRTLRRKPAHSSWHTSSR</sequence>